<name>A0A166UWS6_9AGAM</name>
<proteinExistence type="predicted"/>
<reference evidence="1 2" key="1">
    <citation type="journal article" date="2016" name="Mol. Biol. Evol.">
        <title>Comparative Genomics of Early-Diverging Mushroom-Forming Fungi Provides Insights into the Origins of Lignocellulose Decay Capabilities.</title>
        <authorList>
            <person name="Nagy L.G."/>
            <person name="Riley R."/>
            <person name="Tritt A."/>
            <person name="Adam C."/>
            <person name="Daum C."/>
            <person name="Floudas D."/>
            <person name="Sun H."/>
            <person name="Yadav J.S."/>
            <person name="Pangilinan J."/>
            <person name="Larsson K.H."/>
            <person name="Matsuura K."/>
            <person name="Barry K."/>
            <person name="Labutti K."/>
            <person name="Kuo R."/>
            <person name="Ohm R.A."/>
            <person name="Bhattacharya S.S."/>
            <person name="Shirouzu T."/>
            <person name="Yoshinaga Y."/>
            <person name="Martin F.M."/>
            <person name="Grigoriev I.V."/>
            <person name="Hibbett D.S."/>
        </authorList>
    </citation>
    <scope>NUCLEOTIDE SEQUENCE [LARGE SCALE GENOMIC DNA]</scope>
    <source>
        <strain evidence="1 2">CBS 109695</strain>
    </source>
</reference>
<sequence length="58" mass="6383">MEWIPFDHCEGTDDFKGYLWAYIDGALIRSNGPNSVVMLDLRGFAGAWAIVDGTGTTM</sequence>
<evidence type="ECO:0000313" key="1">
    <source>
        <dbReference type="EMBL" id="KZP32116.1"/>
    </source>
</evidence>
<gene>
    <name evidence="1" type="ORF">FIBSPDRAFT_849100</name>
</gene>
<dbReference type="AlphaFoldDB" id="A0A166UWS6"/>
<protein>
    <submittedName>
        <fullName evidence="1">Uncharacterized protein</fullName>
    </submittedName>
</protein>
<organism evidence="1 2">
    <name type="scientific">Athelia psychrophila</name>
    <dbReference type="NCBI Taxonomy" id="1759441"/>
    <lineage>
        <taxon>Eukaryota</taxon>
        <taxon>Fungi</taxon>
        <taxon>Dikarya</taxon>
        <taxon>Basidiomycota</taxon>
        <taxon>Agaricomycotina</taxon>
        <taxon>Agaricomycetes</taxon>
        <taxon>Agaricomycetidae</taxon>
        <taxon>Atheliales</taxon>
        <taxon>Atheliaceae</taxon>
        <taxon>Athelia</taxon>
    </lineage>
</organism>
<evidence type="ECO:0000313" key="2">
    <source>
        <dbReference type="Proteomes" id="UP000076532"/>
    </source>
</evidence>
<accession>A0A166UWS6</accession>
<dbReference type="EMBL" id="KV417487">
    <property type="protein sequence ID" value="KZP32116.1"/>
    <property type="molecule type" value="Genomic_DNA"/>
</dbReference>
<dbReference type="Proteomes" id="UP000076532">
    <property type="component" value="Unassembled WGS sequence"/>
</dbReference>
<keyword evidence="2" id="KW-1185">Reference proteome</keyword>